<feature type="non-terminal residue" evidence="2">
    <location>
        <position position="1"/>
    </location>
</feature>
<evidence type="ECO:0000256" key="1">
    <source>
        <dbReference type="SAM" id="MobiDB-lite"/>
    </source>
</evidence>
<sequence length="230" mass="25259">MTPRKGNSSKGSTQENHTSSQATATGSSHRPRSSIGQFLKKLREDAKKLKPRLRDSRSLSPAPLSDEPLSTPNTEAAPSVVEGEADTESALQDAQEDVKHIHLLSGPVTTAASVTKGAQEDLHDASSFQETYLQPLRIFDDVIGKIADLHPYAKMALGVLSWTAKIILAQADRDKETLALLKKLCDIYDFMTQDEKLNQKLSMRAISVLGKISKQIRECAHFISNYLETS</sequence>
<gene>
    <name evidence="2" type="ORF">F5147DRAFT_762472</name>
</gene>
<protein>
    <submittedName>
        <fullName evidence="2">Uncharacterized protein</fullName>
    </submittedName>
</protein>
<proteinExistence type="predicted"/>
<name>A0A9P7JRK2_9AGAM</name>
<feature type="compositionally biased region" description="Polar residues" evidence="1">
    <location>
        <begin position="1"/>
        <end position="28"/>
    </location>
</feature>
<dbReference type="OrthoDB" id="2686056at2759"/>
<feature type="region of interest" description="Disordered" evidence="1">
    <location>
        <begin position="1"/>
        <end position="92"/>
    </location>
</feature>
<feature type="compositionally biased region" description="Basic and acidic residues" evidence="1">
    <location>
        <begin position="41"/>
        <end position="57"/>
    </location>
</feature>
<dbReference type="Proteomes" id="UP000823399">
    <property type="component" value="Unassembled WGS sequence"/>
</dbReference>
<dbReference type="EMBL" id="JABBWM010000047">
    <property type="protein sequence ID" value="KAG2102507.1"/>
    <property type="molecule type" value="Genomic_DNA"/>
</dbReference>
<dbReference type="RefSeq" id="XP_041290185.1">
    <property type="nucleotide sequence ID" value="XM_041440589.1"/>
</dbReference>
<dbReference type="AlphaFoldDB" id="A0A9P7JRK2"/>
<accession>A0A9P7JRK2</accession>
<comment type="caution">
    <text evidence="2">The sequence shown here is derived from an EMBL/GenBank/DDBJ whole genome shotgun (WGS) entry which is preliminary data.</text>
</comment>
<organism evidence="2 3">
    <name type="scientific">Suillus discolor</name>
    <dbReference type="NCBI Taxonomy" id="1912936"/>
    <lineage>
        <taxon>Eukaryota</taxon>
        <taxon>Fungi</taxon>
        <taxon>Dikarya</taxon>
        <taxon>Basidiomycota</taxon>
        <taxon>Agaricomycotina</taxon>
        <taxon>Agaricomycetes</taxon>
        <taxon>Agaricomycetidae</taxon>
        <taxon>Boletales</taxon>
        <taxon>Suillineae</taxon>
        <taxon>Suillaceae</taxon>
        <taxon>Suillus</taxon>
    </lineage>
</organism>
<reference evidence="2" key="1">
    <citation type="journal article" date="2020" name="New Phytol.">
        <title>Comparative genomics reveals dynamic genome evolution in host specialist ectomycorrhizal fungi.</title>
        <authorList>
            <person name="Lofgren L.A."/>
            <person name="Nguyen N.H."/>
            <person name="Vilgalys R."/>
            <person name="Ruytinx J."/>
            <person name="Liao H.L."/>
            <person name="Branco S."/>
            <person name="Kuo A."/>
            <person name="LaButti K."/>
            <person name="Lipzen A."/>
            <person name="Andreopoulos W."/>
            <person name="Pangilinan J."/>
            <person name="Riley R."/>
            <person name="Hundley H."/>
            <person name="Na H."/>
            <person name="Barry K."/>
            <person name="Grigoriev I.V."/>
            <person name="Stajich J.E."/>
            <person name="Kennedy P.G."/>
        </authorList>
    </citation>
    <scope>NUCLEOTIDE SEQUENCE</scope>
    <source>
        <strain evidence="2">FC423</strain>
    </source>
</reference>
<dbReference type="GeneID" id="64702848"/>
<evidence type="ECO:0000313" key="3">
    <source>
        <dbReference type="Proteomes" id="UP000823399"/>
    </source>
</evidence>
<evidence type="ECO:0000313" key="2">
    <source>
        <dbReference type="EMBL" id="KAG2102507.1"/>
    </source>
</evidence>
<keyword evidence="3" id="KW-1185">Reference proteome</keyword>